<gene>
    <name evidence="1" type="ORF">QFZ34_002105</name>
</gene>
<dbReference type="RefSeq" id="WP_307280285.1">
    <property type="nucleotide sequence ID" value="NZ_JAUSZT010000003.1"/>
</dbReference>
<evidence type="ECO:0000313" key="2">
    <source>
        <dbReference type="Proteomes" id="UP001237780"/>
    </source>
</evidence>
<evidence type="ECO:0008006" key="3">
    <source>
        <dbReference type="Google" id="ProtNLM"/>
    </source>
</evidence>
<dbReference type="Proteomes" id="UP001237780">
    <property type="component" value="Unassembled WGS sequence"/>
</dbReference>
<protein>
    <recommendedName>
        <fullName evidence="3">HNH endonuclease</fullName>
    </recommendedName>
</protein>
<name>A0ABU0SB13_9HYPH</name>
<keyword evidence="2" id="KW-1185">Reference proteome</keyword>
<comment type="caution">
    <text evidence="1">The sequence shown here is derived from an EMBL/GenBank/DDBJ whole genome shotgun (WGS) entry which is preliminary data.</text>
</comment>
<accession>A0ABU0SB13</accession>
<organism evidence="1 2">
    <name type="scientific">Phyllobacterium ifriqiyense</name>
    <dbReference type="NCBI Taxonomy" id="314238"/>
    <lineage>
        <taxon>Bacteria</taxon>
        <taxon>Pseudomonadati</taxon>
        <taxon>Pseudomonadota</taxon>
        <taxon>Alphaproteobacteria</taxon>
        <taxon>Hyphomicrobiales</taxon>
        <taxon>Phyllobacteriaceae</taxon>
        <taxon>Phyllobacterium</taxon>
    </lineage>
</organism>
<sequence length="115" mass="12742">MPISAERMKLYPGGSIHSKEWKSFRASLLERAGNACEGTPQHPECRAANGQAHPETGSKVVLTIAHMDHDESHSDPERCRALCQRCHLKWDAPHHKANAAKTRLAKSPQIVMEGL</sequence>
<proteinExistence type="predicted"/>
<evidence type="ECO:0000313" key="1">
    <source>
        <dbReference type="EMBL" id="MDQ0996923.1"/>
    </source>
</evidence>
<reference evidence="1 2" key="1">
    <citation type="submission" date="2023-07" db="EMBL/GenBank/DDBJ databases">
        <title>Comparative genomics of wheat-associated soil bacteria to identify genetic determinants of phenazine resistance.</title>
        <authorList>
            <person name="Mouncey N."/>
        </authorList>
    </citation>
    <scope>NUCLEOTIDE SEQUENCE [LARGE SCALE GENOMIC DNA]</scope>
    <source>
        <strain evidence="1 2">W4I11</strain>
    </source>
</reference>
<dbReference type="EMBL" id="JAUSZT010000003">
    <property type="protein sequence ID" value="MDQ0996923.1"/>
    <property type="molecule type" value="Genomic_DNA"/>
</dbReference>